<dbReference type="Gene3D" id="1.20.120.450">
    <property type="entry name" value="dinb family like domain"/>
    <property type="match status" value="1"/>
</dbReference>
<evidence type="ECO:0000313" key="2">
    <source>
        <dbReference type="Proteomes" id="UP000500938"/>
    </source>
</evidence>
<evidence type="ECO:0000313" key="1">
    <source>
        <dbReference type="EMBL" id="QJR37401.1"/>
    </source>
</evidence>
<dbReference type="SUPFAM" id="SSF109854">
    <property type="entry name" value="DinB/YfiT-like putative metalloenzymes"/>
    <property type="match status" value="1"/>
</dbReference>
<dbReference type="AlphaFoldDB" id="A0A6M4IYT2"/>
<dbReference type="InterPro" id="IPR034660">
    <property type="entry name" value="DinB/YfiT-like"/>
</dbReference>
<gene>
    <name evidence="1" type="ORF">HKW67_18745</name>
</gene>
<dbReference type="KEGG" id="ggr:HKW67_18745"/>
<organism evidence="1 2">
    <name type="scientific">Gemmatimonas groenlandica</name>
    <dbReference type="NCBI Taxonomy" id="2732249"/>
    <lineage>
        <taxon>Bacteria</taxon>
        <taxon>Pseudomonadati</taxon>
        <taxon>Gemmatimonadota</taxon>
        <taxon>Gemmatimonadia</taxon>
        <taxon>Gemmatimonadales</taxon>
        <taxon>Gemmatimonadaceae</taxon>
        <taxon>Gemmatimonas</taxon>
    </lineage>
</organism>
<protein>
    <recommendedName>
        <fullName evidence="3">DinB-like domain-containing protein</fullName>
    </recommendedName>
</protein>
<accession>A0A6M4IYT2</accession>
<reference evidence="1 2" key="1">
    <citation type="submission" date="2020-05" db="EMBL/GenBank/DDBJ databases">
        <title>Complete genome sequence of Gemmatimonas greenlandica TET16.</title>
        <authorList>
            <person name="Zeng Y."/>
        </authorList>
    </citation>
    <scope>NUCLEOTIDE SEQUENCE [LARGE SCALE GENOMIC DNA]</scope>
    <source>
        <strain evidence="1 2">TET16</strain>
    </source>
</reference>
<name>A0A6M4IYT2_9BACT</name>
<keyword evidence="2" id="KW-1185">Reference proteome</keyword>
<sequence length="188" mass="21325">MPIIDVPEDKPVRHPEYVYMDYARHLSGRLRRTITGPMWHGPSLREALDGMNAAEAVERPIRSMKTVWEIVLHVTARAERARLRMDGLALEEPSPESDWPRIPIPCTAAAWEYSQAQMANAYRAMAVRVCEVMSSGFLKVVEKQSYNIATMADGVAEHGAYHAGQIVLLRKEIRSRRPRGANVTDLMW</sequence>
<dbReference type="Proteomes" id="UP000500938">
    <property type="component" value="Chromosome"/>
</dbReference>
<evidence type="ECO:0008006" key="3">
    <source>
        <dbReference type="Google" id="ProtNLM"/>
    </source>
</evidence>
<dbReference type="RefSeq" id="WP_171226836.1">
    <property type="nucleotide sequence ID" value="NZ_CP053085.1"/>
</dbReference>
<proteinExistence type="predicted"/>
<dbReference type="EMBL" id="CP053085">
    <property type="protein sequence ID" value="QJR37401.1"/>
    <property type="molecule type" value="Genomic_DNA"/>
</dbReference>